<dbReference type="Proteomes" id="UP001431131">
    <property type="component" value="Unassembled WGS sequence"/>
</dbReference>
<gene>
    <name evidence="1" type="ORF">MJG50_11905</name>
</gene>
<sequence>MIGLLINQKEVKEIEYLLKREMEEILFDVEDSRIDHIVKRAMEERYQILFSIFKRVAEPSECMKYIRSKTGGSRKGKYNVRKG</sequence>
<evidence type="ECO:0000313" key="1">
    <source>
        <dbReference type="EMBL" id="MCH1626036.1"/>
    </source>
</evidence>
<dbReference type="EMBL" id="JAKTTI010000018">
    <property type="protein sequence ID" value="MCH1626036.1"/>
    <property type="molecule type" value="Genomic_DNA"/>
</dbReference>
<dbReference type="AlphaFoldDB" id="A0AAW5E9G2"/>
<proteinExistence type="predicted"/>
<organism evidence="1 2">
    <name type="scientific">Fredinandcohnia quinoae</name>
    <dbReference type="NCBI Taxonomy" id="2918902"/>
    <lineage>
        <taxon>Bacteria</taxon>
        <taxon>Bacillati</taxon>
        <taxon>Bacillota</taxon>
        <taxon>Bacilli</taxon>
        <taxon>Bacillales</taxon>
        <taxon>Bacillaceae</taxon>
        <taxon>Fredinandcohnia</taxon>
    </lineage>
</organism>
<reference evidence="1" key="1">
    <citation type="submission" date="2022-02" db="EMBL/GenBank/DDBJ databases">
        <title>Fredinandcohnia quinoae sp. nov. isolated from Chenopodium quinoa seeds.</title>
        <authorList>
            <person name="Saati-Santamaria Z."/>
            <person name="Flores-Felix J.D."/>
            <person name="Igual J.M."/>
            <person name="Velazquez E."/>
            <person name="Garcia-Fraile P."/>
            <person name="Martinez-Molina E."/>
        </authorList>
    </citation>
    <scope>NUCLEOTIDE SEQUENCE</scope>
    <source>
        <strain evidence="1">SECRCQ15</strain>
    </source>
</reference>
<accession>A0AAW5E9G2</accession>
<comment type="caution">
    <text evidence="1">The sequence shown here is derived from an EMBL/GenBank/DDBJ whole genome shotgun (WGS) entry which is preliminary data.</text>
</comment>
<dbReference type="RefSeq" id="WP_240255962.1">
    <property type="nucleotide sequence ID" value="NZ_JAKTTI010000018.1"/>
</dbReference>
<protein>
    <submittedName>
        <fullName evidence="1">Uncharacterized protein</fullName>
    </submittedName>
</protein>
<name>A0AAW5E9G2_9BACI</name>
<evidence type="ECO:0000313" key="2">
    <source>
        <dbReference type="Proteomes" id="UP001431131"/>
    </source>
</evidence>
<keyword evidence="2" id="KW-1185">Reference proteome</keyword>